<proteinExistence type="predicted"/>
<evidence type="ECO:0000313" key="1">
    <source>
        <dbReference type="EMBL" id="AUX24436.1"/>
    </source>
</evidence>
<gene>
    <name evidence="1" type="ORF">SOCEGT47_049740</name>
</gene>
<sequence>MVFERRLTDGRAVTRMRERRPEAVLAWDELTASA</sequence>
<protein>
    <submittedName>
        <fullName evidence="1">Uncharacterized protein</fullName>
    </submittedName>
</protein>
<organism evidence="1 2">
    <name type="scientific">Sorangium cellulosum</name>
    <name type="common">Polyangium cellulosum</name>
    <dbReference type="NCBI Taxonomy" id="56"/>
    <lineage>
        <taxon>Bacteria</taxon>
        <taxon>Pseudomonadati</taxon>
        <taxon>Myxococcota</taxon>
        <taxon>Polyangia</taxon>
        <taxon>Polyangiales</taxon>
        <taxon>Polyangiaceae</taxon>
        <taxon>Sorangium</taxon>
    </lineage>
</organism>
<dbReference type="EMBL" id="CP012670">
    <property type="protein sequence ID" value="AUX24436.1"/>
    <property type="molecule type" value="Genomic_DNA"/>
</dbReference>
<dbReference type="AlphaFoldDB" id="A0A4P2Q5S4"/>
<accession>A0A4P2Q5S4</accession>
<evidence type="ECO:0000313" key="2">
    <source>
        <dbReference type="Proteomes" id="UP000295781"/>
    </source>
</evidence>
<reference evidence="1 2" key="1">
    <citation type="submission" date="2015-09" db="EMBL/GenBank/DDBJ databases">
        <title>Sorangium comparison.</title>
        <authorList>
            <person name="Zaburannyi N."/>
            <person name="Bunk B."/>
            <person name="Overmann J."/>
            <person name="Mueller R."/>
        </authorList>
    </citation>
    <scope>NUCLEOTIDE SEQUENCE [LARGE SCALE GENOMIC DNA]</scope>
    <source>
        <strain evidence="1 2">So ceGT47</strain>
    </source>
</reference>
<dbReference type="Proteomes" id="UP000295781">
    <property type="component" value="Chromosome"/>
</dbReference>
<name>A0A4P2Q5S4_SORCE</name>